<proteinExistence type="predicted"/>
<organism evidence="1 2">
    <name type="scientific">Shewanella corallii</name>
    <dbReference type="NCBI Taxonomy" id="560080"/>
    <lineage>
        <taxon>Bacteria</taxon>
        <taxon>Pseudomonadati</taxon>
        <taxon>Pseudomonadota</taxon>
        <taxon>Gammaproteobacteria</taxon>
        <taxon>Alteromonadales</taxon>
        <taxon>Shewanellaceae</taxon>
        <taxon>Shewanella</taxon>
    </lineage>
</organism>
<accession>A0ABT0N643</accession>
<evidence type="ECO:0000313" key="2">
    <source>
        <dbReference type="Proteomes" id="UP001202831"/>
    </source>
</evidence>
<gene>
    <name evidence="1" type="ORF">L2725_07530</name>
</gene>
<protein>
    <submittedName>
        <fullName evidence="1">Uncharacterized protein</fullName>
    </submittedName>
</protein>
<dbReference type="RefSeq" id="WP_249248368.1">
    <property type="nucleotide sequence ID" value="NZ_JAKIKT010000002.1"/>
</dbReference>
<keyword evidence="2" id="KW-1185">Reference proteome</keyword>
<dbReference type="EMBL" id="JAKIKT010000002">
    <property type="protein sequence ID" value="MCL2913640.1"/>
    <property type="molecule type" value="Genomic_DNA"/>
</dbReference>
<name>A0ABT0N643_9GAMM</name>
<comment type="caution">
    <text evidence="1">The sequence shown here is derived from an EMBL/GenBank/DDBJ whole genome shotgun (WGS) entry which is preliminary data.</text>
</comment>
<dbReference type="Proteomes" id="UP001202831">
    <property type="component" value="Unassembled WGS sequence"/>
</dbReference>
<reference evidence="1 2" key="1">
    <citation type="submission" date="2022-01" db="EMBL/GenBank/DDBJ databases">
        <title>Whole genome-based taxonomy of the Shewanellaceae.</title>
        <authorList>
            <person name="Martin-Rodriguez A.J."/>
        </authorList>
    </citation>
    <scope>NUCLEOTIDE SEQUENCE [LARGE SCALE GENOMIC DNA]</scope>
    <source>
        <strain evidence="1 2">DSM 21332</strain>
    </source>
</reference>
<sequence length="103" mass="12408">MKCAKDFAQWLYDRVGHYDDGVFLSRQDILELTDRQRFNSNYVNDIHYEVARFGMGFVTDANKQRFYFFKLPDTHWKLVGDRYGEMNKPKAEVHPIKIKQRKN</sequence>
<evidence type="ECO:0000313" key="1">
    <source>
        <dbReference type="EMBL" id="MCL2913640.1"/>
    </source>
</evidence>